<feature type="compositionally biased region" description="Low complexity" evidence="1">
    <location>
        <begin position="27"/>
        <end position="41"/>
    </location>
</feature>
<sequence>MSAATQLPTLPPPPPPLPLPPPPLSLPSPSSSSSSTSTSSTVHPRLRHRRLASSSSSSSSSASIFSQSPSPSRPSSSSAAATAKTTHAVVVPFSWELHPGIPKNASAGAGAATAGEPLPLPPPLRASPRRRRSHHRRRRSDGATAATSSISGESDPFAAAFAECTREENAATAGNFRPAAAVVSGRRSDASGSEHRWWLAGGSGIVGFLDLYGCKSAMAVAVADAAFLARRRPAMAHAKPSRITGRRDKVLNWAMGSDPAGKTA</sequence>
<feature type="region of interest" description="Disordered" evidence="1">
    <location>
        <begin position="1"/>
        <end position="84"/>
    </location>
</feature>
<dbReference type="Pfam" id="PF05097">
    <property type="entry name" value="DUF688"/>
    <property type="match status" value="1"/>
</dbReference>
<reference evidence="2 3" key="1">
    <citation type="submission" date="2012-08" db="EMBL/GenBank/DDBJ databases">
        <title>Oryza genome evolution.</title>
        <authorList>
            <person name="Wing R.A."/>
        </authorList>
    </citation>
    <scope>NUCLEOTIDE SEQUENCE</scope>
</reference>
<dbReference type="AlphaFoldDB" id="A0A0D9XXE2"/>
<feature type="region of interest" description="Disordered" evidence="1">
    <location>
        <begin position="104"/>
        <end position="152"/>
    </location>
</feature>
<dbReference type="EnsemblPlants" id="LPERR12G04160.1">
    <property type="protein sequence ID" value="LPERR12G04160.1"/>
    <property type="gene ID" value="LPERR12G04160"/>
</dbReference>
<organism evidence="2 3">
    <name type="scientific">Leersia perrieri</name>
    <dbReference type="NCBI Taxonomy" id="77586"/>
    <lineage>
        <taxon>Eukaryota</taxon>
        <taxon>Viridiplantae</taxon>
        <taxon>Streptophyta</taxon>
        <taxon>Embryophyta</taxon>
        <taxon>Tracheophyta</taxon>
        <taxon>Spermatophyta</taxon>
        <taxon>Magnoliopsida</taxon>
        <taxon>Liliopsida</taxon>
        <taxon>Poales</taxon>
        <taxon>Poaceae</taxon>
        <taxon>BOP clade</taxon>
        <taxon>Oryzoideae</taxon>
        <taxon>Oryzeae</taxon>
        <taxon>Oryzinae</taxon>
        <taxon>Leersia</taxon>
    </lineage>
</organism>
<dbReference type="eggNOG" id="ENOG502S0ND">
    <property type="taxonomic scope" value="Eukaryota"/>
</dbReference>
<dbReference type="HOGENOM" id="CLU_1162735_0_0_1"/>
<keyword evidence="3" id="KW-1185">Reference proteome</keyword>
<reference evidence="3" key="2">
    <citation type="submission" date="2013-12" db="EMBL/GenBank/DDBJ databases">
        <authorList>
            <person name="Yu Y."/>
            <person name="Lee S."/>
            <person name="de Baynast K."/>
            <person name="Wissotski M."/>
            <person name="Liu L."/>
            <person name="Talag J."/>
            <person name="Goicoechea J."/>
            <person name="Angelova A."/>
            <person name="Jetty R."/>
            <person name="Kudrna D."/>
            <person name="Golser W."/>
            <person name="Rivera L."/>
            <person name="Zhang J."/>
            <person name="Wing R."/>
        </authorList>
    </citation>
    <scope>NUCLEOTIDE SEQUENCE</scope>
</reference>
<dbReference type="InterPro" id="IPR007789">
    <property type="entry name" value="DUF688"/>
</dbReference>
<feature type="compositionally biased region" description="Low complexity" evidence="1">
    <location>
        <begin position="105"/>
        <end position="117"/>
    </location>
</feature>
<proteinExistence type="predicted"/>
<dbReference type="Proteomes" id="UP000032180">
    <property type="component" value="Chromosome 12"/>
</dbReference>
<feature type="compositionally biased region" description="Pro residues" evidence="1">
    <location>
        <begin position="9"/>
        <end position="26"/>
    </location>
</feature>
<evidence type="ECO:0000256" key="1">
    <source>
        <dbReference type="SAM" id="MobiDB-lite"/>
    </source>
</evidence>
<feature type="compositionally biased region" description="Basic residues" evidence="1">
    <location>
        <begin position="127"/>
        <end position="139"/>
    </location>
</feature>
<name>A0A0D9XXE2_9ORYZ</name>
<dbReference type="PANTHER" id="PTHR33696">
    <property type="entry name" value="T22J18.15-RELATED"/>
    <property type="match status" value="1"/>
</dbReference>
<protein>
    <submittedName>
        <fullName evidence="2">Uncharacterized protein</fullName>
    </submittedName>
</protein>
<dbReference type="PANTHER" id="PTHR33696:SF1">
    <property type="entry name" value="T22J18.15"/>
    <property type="match status" value="1"/>
</dbReference>
<reference evidence="2" key="3">
    <citation type="submission" date="2015-04" db="UniProtKB">
        <authorList>
            <consortium name="EnsemblPlants"/>
        </authorList>
    </citation>
    <scope>IDENTIFICATION</scope>
</reference>
<feature type="compositionally biased region" description="Low complexity" evidence="1">
    <location>
        <begin position="52"/>
        <end position="81"/>
    </location>
</feature>
<evidence type="ECO:0000313" key="2">
    <source>
        <dbReference type="EnsemblPlants" id="LPERR12G04160.1"/>
    </source>
</evidence>
<accession>A0A0D9XXE2</accession>
<dbReference type="Gramene" id="LPERR12G04160.1">
    <property type="protein sequence ID" value="LPERR12G04160.1"/>
    <property type="gene ID" value="LPERR12G04160"/>
</dbReference>
<evidence type="ECO:0000313" key="3">
    <source>
        <dbReference type="Proteomes" id="UP000032180"/>
    </source>
</evidence>